<evidence type="ECO:0000313" key="1">
    <source>
        <dbReference type="EMBL" id="RDX55110.1"/>
    </source>
</evidence>
<sequence>MYDLATSYATAHALVEPFFDCYRIFSRDASIASEHEVYPRRGTCPGTRNFPISHACNQDSWSRPPVPSVGHGTQGGTLAPSGSNLVLTPFAHADVVPIPDERNLGCPWPRSTPTGKRVNTIADKCPARRAMTHVARRV</sequence>
<dbReference type="Proteomes" id="UP000256964">
    <property type="component" value="Unassembled WGS sequence"/>
</dbReference>
<dbReference type="AlphaFoldDB" id="A0A371DRD5"/>
<reference evidence="1 2" key="1">
    <citation type="journal article" date="2018" name="Biotechnol. Biofuels">
        <title>Integrative visual omics of the white-rot fungus Polyporus brumalis exposes the biotechnological potential of its oxidative enzymes for delignifying raw plant biomass.</title>
        <authorList>
            <person name="Miyauchi S."/>
            <person name="Rancon A."/>
            <person name="Drula E."/>
            <person name="Hage H."/>
            <person name="Chaduli D."/>
            <person name="Favel A."/>
            <person name="Grisel S."/>
            <person name="Henrissat B."/>
            <person name="Herpoel-Gimbert I."/>
            <person name="Ruiz-Duenas F.J."/>
            <person name="Chevret D."/>
            <person name="Hainaut M."/>
            <person name="Lin J."/>
            <person name="Wang M."/>
            <person name="Pangilinan J."/>
            <person name="Lipzen A."/>
            <person name="Lesage-Meessen L."/>
            <person name="Navarro D."/>
            <person name="Riley R."/>
            <person name="Grigoriev I.V."/>
            <person name="Zhou S."/>
            <person name="Raouche S."/>
            <person name="Rosso M.N."/>
        </authorList>
    </citation>
    <scope>NUCLEOTIDE SEQUENCE [LARGE SCALE GENOMIC DNA]</scope>
    <source>
        <strain evidence="1 2">BRFM 1820</strain>
    </source>
</reference>
<proteinExistence type="predicted"/>
<gene>
    <name evidence="1" type="ORF">OH76DRAFT_868128</name>
</gene>
<dbReference type="EMBL" id="KZ857383">
    <property type="protein sequence ID" value="RDX55110.1"/>
    <property type="molecule type" value="Genomic_DNA"/>
</dbReference>
<accession>A0A371DRD5</accession>
<organism evidence="1 2">
    <name type="scientific">Lentinus brumalis</name>
    <dbReference type="NCBI Taxonomy" id="2498619"/>
    <lineage>
        <taxon>Eukaryota</taxon>
        <taxon>Fungi</taxon>
        <taxon>Dikarya</taxon>
        <taxon>Basidiomycota</taxon>
        <taxon>Agaricomycotina</taxon>
        <taxon>Agaricomycetes</taxon>
        <taxon>Polyporales</taxon>
        <taxon>Polyporaceae</taxon>
        <taxon>Lentinus</taxon>
    </lineage>
</organism>
<protein>
    <submittedName>
        <fullName evidence="1">Uncharacterized protein</fullName>
    </submittedName>
</protein>
<evidence type="ECO:0000313" key="2">
    <source>
        <dbReference type="Proteomes" id="UP000256964"/>
    </source>
</evidence>
<name>A0A371DRD5_9APHY</name>
<keyword evidence="2" id="KW-1185">Reference proteome</keyword>